<protein>
    <recommendedName>
        <fullName evidence="7">Peptidase S51 dipeptidase E</fullName>
    </recommendedName>
</protein>
<dbReference type="eggNOG" id="COG3340">
    <property type="taxonomic scope" value="Bacteria"/>
</dbReference>
<dbReference type="HOGENOM" id="CLU_844071_0_0_11"/>
<dbReference type="InterPro" id="IPR005320">
    <property type="entry name" value="Peptidase_S51"/>
</dbReference>
<gene>
    <name evidence="5" type="ordered locus">Intca_0097</name>
</gene>
<dbReference type="GO" id="GO:0006508">
    <property type="term" value="P:proteolysis"/>
    <property type="evidence" value="ECO:0007669"/>
    <property type="project" value="UniProtKB-KW"/>
</dbReference>
<dbReference type="AlphaFoldDB" id="E6SFC1"/>
<evidence type="ECO:0000256" key="3">
    <source>
        <dbReference type="ARBA" id="ARBA00022801"/>
    </source>
</evidence>
<name>E6SFC1_INTC7</name>
<dbReference type="Gene3D" id="3.40.50.880">
    <property type="match status" value="1"/>
</dbReference>
<sequence>MPDDPPGPPVTTVLLGPQRFTTTVQTVLRSLPVDGPVAMVNAGWEEREADDAELAGLLDHRGVNLRLYQRAVEVLASDRALRRVALEHRTAHAELRAFYGIRLQAAWDTVLAVRRRTSRPSTPGVAEGALRSALQALRDVDDWYAFEVGRIVAATAASDAVRSSAVLARHRGEVAETLAGASVVVLAGGHVGVLMDTVRLLEVALPAGTPVIAWSAGAMAVCDPVVLFHDFAPQGVTAPEVHDRGLGRLRGVIPLPHARRRLALDHHERMAVFAERFAGHRLVPLDDGTVLRFVAPADGSGHGPGGVMDPPEGARVLGRDGTVRTWAAS</sequence>
<dbReference type="Pfam" id="PF03575">
    <property type="entry name" value="Peptidase_S51"/>
    <property type="match status" value="1"/>
</dbReference>
<dbReference type="EMBL" id="CP002343">
    <property type="protein sequence ID" value="ADU46659.1"/>
    <property type="molecule type" value="Genomic_DNA"/>
</dbReference>
<keyword evidence="2" id="KW-0645">Protease</keyword>
<proteinExistence type="inferred from homology"/>
<accession>E6SFC1</accession>
<reference evidence="5 6" key="1">
    <citation type="journal article" date="2010" name="Stand. Genomic Sci.">
        <title>Complete genome sequence of Intrasporangium calvum type strain (7 KIP).</title>
        <authorList>
            <person name="Del Rio T.G."/>
            <person name="Chertkov O."/>
            <person name="Yasawong M."/>
            <person name="Lucas S."/>
            <person name="Deshpande S."/>
            <person name="Cheng J.F."/>
            <person name="Detter C."/>
            <person name="Tapia R."/>
            <person name="Han C."/>
            <person name="Goodwin L."/>
            <person name="Pitluck S."/>
            <person name="Liolios K."/>
            <person name="Ivanova N."/>
            <person name="Mavromatis K."/>
            <person name="Pati A."/>
            <person name="Chen A."/>
            <person name="Palaniappan K."/>
            <person name="Land M."/>
            <person name="Hauser L."/>
            <person name="Chang Y.J."/>
            <person name="Jeffries C.D."/>
            <person name="Rohde M."/>
            <person name="Pukall R."/>
            <person name="Sikorski J."/>
            <person name="Goker M."/>
            <person name="Woyke T."/>
            <person name="Bristow J."/>
            <person name="Eisen J.A."/>
            <person name="Markowitz V."/>
            <person name="Hugenholtz P."/>
            <person name="Kyrpides N.C."/>
            <person name="Klenk H.P."/>
            <person name="Lapidus A."/>
        </authorList>
    </citation>
    <scope>NUCLEOTIDE SEQUENCE [LARGE SCALE GENOMIC DNA]</scope>
    <source>
        <strain evidence="6">ATCC 23552 / DSM 43043 / JCM 3097 / NBRC 12989 / 7 KIP</strain>
    </source>
</reference>
<evidence type="ECO:0008006" key="7">
    <source>
        <dbReference type="Google" id="ProtNLM"/>
    </source>
</evidence>
<dbReference type="InterPro" id="IPR029062">
    <property type="entry name" value="Class_I_gatase-like"/>
</dbReference>
<dbReference type="OrthoDB" id="4857326at2"/>
<keyword evidence="6" id="KW-1185">Reference proteome</keyword>
<evidence type="ECO:0000313" key="6">
    <source>
        <dbReference type="Proteomes" id="UP000008914"/>
    </source>
</evidence>
<keyword evidence="3" id="KW-0378">Hydrolase</keyword>
<dbReference type="KEGG" id="ica:Intca_0097"/>
<evidence type="ECO:0000256" key="4">
    <source>
        <dbReference type="ARBA" id="ARBA00022825"/>
    </source>
</evidence>
<dbReference type="RefSeq" id="WP_013490981.1">
    <property type="nucleotide sequence ID" value="NC_014830.1"/>
</dbReference>
<comment type="similarity">
    <text evidence="1">Belongs to the peptidase S51 family.</text>
</comment>
<dbReference type="GO" id="GO:0008236">
    <property type="term" value="F:serine-type peptidase activity"/>
    <property type="evidence" value="ECO:0007669"/>
    <property type="project" value="UniProtKB-KW"/>
</dbReference>
<dbReference type="Proteomes" id="UP000008914">
    <property type="component" value="Chromosome"/>
</dbReference>
<evidence type="ECO:0000256" key="2">
    <source>
        <dbReference type="ARBA" id="ARBA00022670"/>
    </source>
</evidence>
<evidence type="ECO:0000256" key="1">
    <source>
        <dbReference type="ARBA" id="ARBA00006534"/>
    </source>
</evidence>
<dbReference type="STRING" id="710696.Intca_0097"/>
<evidence type="ECO:0000313" key="5">
    <source>
        <dbReference type="EMBL" id="ADU46659.1"/>
    </source>
</evidence>
<organism evidence="5 6">
    <name type="scientific">Intrasporangium calvum (strain ATCC 23552 / DSM 43043 / JCM 3097 / NBRC 12989 / NCIMB 10167 / NRRL B-3866 / 7 KIP)</name>
    <dbReference type="NCBI Taxonomy" id="710696"/>
    <lineage>
        <taxon>Bacteria</taxon>
        <taxon>Bacillati</taxon>
        <taxon>Actinomycetota</taxon>
        <taxon>Actinomycetes</taxon>
        <taxon>Micrococcales</taxon>
        <taxon>Intrasporangiaceae</taxon>
        <taxon>Intrasporangium</taxon>
    </lineage>
</organism>
<keyword evidence="4" id="KW-0720">Serine protease</keyword>
<dbReference type="SUPFAM" id="SSF52317">
    <property type="entry name" value="Class I glutamine amidotransferase-like"/>
    <property type="match status" value="1"/>
</dbReference>